<dbReference type="Pfam" id="PF04381">
    <property type="entry name" value="RdgC"/>
    <property type="match status" value="1"/>
</dbReference>
<dbReference type="PANTHER" id="PTHR38103">
    <property type="entry name" value="RECOMBINATION-ASSOCIATED PROTEIN RDGC"/>
    <property type="match status" value="1"/>
</dbReference>
<keyword evidence="4 6" id="KW-0963">Cytoplasm</keyword>
<evidence type="ECO:0000256" key="6">
    <source>
        <dbReference type="HAMAP-Rule" id="MF_00194"/>
    </source>
</evidence>
<evidence type="ECO:0000256" key="1">
    <source>
        <dbReference type="ARBA" id="ARBA00004453"/>
    </source>
</evidence>
<comment type="function">
    <text evidence="6">May be involved in recombination.</text>
</comment>
<comment type="similarity">
    <text evidence="2 6">Belongs to the RdgC family.</text>
</comment>
<keyword evidence="5 6" id="KW-0233">DNA recombination</keyword>
<dbReference type="InterPro" id="IPR007476">
    <property type="entry name" value="RdgC"/>
</dbReference>
<dbReference type="SMR" id="A0AAW7X2N2"/>
<organism evidence="7 8">
    <name type="scientific">Saccharophagus degradans</name>
    <dbReference type="NCBI Taxonomy" id="86304"/>
    <lineage>
        <taxon>Bacteria</taxon>
        <taxon>Pseudomonadati</taxon>
        <taxon>Pseudomonadota</taxon>
        <taxon>Gammaproteobacteria</taxon>
        <taxon>Cellvibrionales</taxon>
        <taxon>Cellvibrionaceae</taxon>
        <taxon>Saccharophagus</taxon>
    </lineage>
</organism>
<evidence type="ECO:0000313" key="7">
    <source>
        <dbReference type="EMBL" id="MDO6422040.1"/>
    </source>
</evidence>
<dbReference type="GO" id="GO:0006310">
    <property type="term" value="P:DNA recombination"/>
    <property type="evidence" value="ECO:0007669"/>
    <property type="project" value="UniProtKB-UniRule"/>
</dbReference>
<evidence type="ECO:0000256" key="2">
    <source>
        <dbReference type="ARBA" id="ARBA00008657"/>
    </source>
</evidence>
<dbReference type="HAMAP" id="MF_00194">
    <property type="entry name" value="RdgC"/>
    <property type="match status" value="1"/>
</dbReference>
<dbReference type="GO" id="GO:0000018">
    <property type="term" value="P:regulation of DNA recombination"/>
    <property type="evidence" value="ECO:0007669"/>
    <property type="project" value="TreeGrafter"/>
</dbReference>
<sequence length="305" mass="34428">MWFKNLRIYRLTQPFEHSPEQLHDLLAPFEFQPCGKLDPQRGGWVPPLGRHGSEFVHAANGYIMVAFKQEEKILPSAVVKDHLEQKVAEISEQEARHVSRKERETLKDEIIFTLLPKAFTKSNICFAYIDTNEKLLVVNASSAKRAEDLMAALREAVGSFPCVPLNPTQPPPSVMTSWLRDNTISAGLELGEECELTAPKDGRIIRCKNQDLTADEVLSHINTGMVVNKIAVIWKEGVQLIIDDQFAFKRLKFEEIIQEKAQSSNADSMAEEFDQEFAIMTVELSQMIKDLVKAFGGIETLDTNN</sequence>
<dbReference type="EMBL" id="JAUOPB010000004">
    <property type="protein sequence ID" value="MDO6422040.1"/>
    <property type="molecule type" value="Genomic_DNA"/>
</dbReference>
<dbReference type="PANTHER" id="PTHR38103:SF1">
    <property type="entry name" value="RECOMBINATION-ASSOCIATED PROTEIN RDGC"/>
    <property type="match status" value="1"/>
</dbReference>
<dbReference type="GeneID" id="98612174"/>
<dbReference type="NCBIfam" id="NF001464">
    <property type="entry name" value="PRK00321.1-5"/>
    <property type="match status" value="1"/>
</dbReference>
<proteinExistence type="inferred from homology"/>
<dbReference type="NCBIfam" id="NF001462">
    <property type="entry name" value="PRK00321.1-3"/>
    <property type="match status" value="1"/>
</dbReference>
<dbReference type="Proteomes" id="UP001169760">
    <property type="component" value="Unassembled WGS sequence"/>
</dbReference>
<gene>
    <name evidence="6 7" type="primary">rdgC</name>
    <name evidence="7" type="ORF">Q4521_06120</name>
</gene>
<name>A0AAW7X2N2_9GAMM</name>
<evidence type="ECO:0000313" key="8">
    <source>
        <dbReference type="Proteomes" id="UP001169760"/>
    </source>
</evidence>
<dbReference type="GO" id="GO:0043590">
    <property type="term" value="C:bacterial nucleoid"/>
    <property type="evidence" value="ECO:0007669"/>
    <property type="project" value="TreeGrafter"/>
</dbReference>
<evidence type="ECO:0000256" key="3">
    <source>
        <dbReference type="ARBA" id="ARBA00022296"/>
    </source>
</evidence>
<evidence type="ECO:0000256" key="5">
    <source>
        <dbReference type="ARBA" id="ARBA00023172"/>
    </source>
</evidence>
<evidence type="ECO:0000256" key="4">
    <source>
        <dbReference type="ARBA" id="ARBA00022490"/>
    </source>
</evidence>
<dbReference type="GO" id="GO:0005737">
    <property type="term" value="C:cytoplasm"/>
    <property type="evidence" value="ECO:0007669"/>
    <property type="project" value="UniProtKB-UniRule"/>
</dbReference>
<dbReference type="RefSeq" id="WP_011466959.1">
    <property type="nucleotide sequence ID" value="NZ_JAUOPB010000004.1"/>
</dbReference>
<dbReference type="AlphaFoldDB" id="A0AAW7X2N2"/>
<comment type="caution">
    <text evidence="7">The sequence shown here is derived from an EMBL/GenBank/DDBJ whole genome shotgun (WGS) entry which is preliminary data.</text>
</comment>
<accession>A0AAW7X2N2</accession>
<reference evidence="7" key="1">
    <citation type="submission" date="2023-07" db="EMBL/GenBank/DDBJ databases">
        <title>Genome content predicts the carbon catabolic preferences of heterotrophic bacteria.</title>
        <authorList>
            <person name="Gralka M."/>
        </authorList>
    </citation>
    <scope>NUCLEOTIDE SEQUENCE</scope>
    <source>
        <strain evidence="7">I3M17_2</strain>
    </source>
</reference>
<comment type="subcellular location">
    <subcellularLocation>
        <location evidence="1 6">Cytoplasm</location>
        <location evidence="1 6">Nucleoid</location>
    </subcellularLocation>
</comment>
<dbReference type="GO" id="GO:0003690">
    <property type="term" value="F:double-stranded DNA binding"/>
    <property type="evidence" value="ECO:0007669"/>
    <property type="project" value="TreeGrafter"/>
</dbReference>
<protein>
    <recommendedName>
        <fullName evidence="3 6">Recombination-associated protein RdgC</fullName>
    </recommendedName>
</protein>